<evidence type="ECO:0000313" key="5">
    <source>
        <dbReference type="EMBL" id="CAJ1410352.1"/>
    </source>
</evidence>
<feature type="chain" id="PRO_5041465955" description="Calcineurin-like phosphoesterase domain-containing protein" evidence="4">
    <location>
        <begin position="16"/>
        <end position="315"/>
    </location>
</feature>
<dbReference type="EMBL" id="CAUJNA010003813">
    <property type="protein sequence ID" value="CAJ1410352.1"/>
    <property type="molecule type" value="Genomic_DNA"/>
</dbReference>
<accession>A0AA36JRG1</accession>
<proteinExistence type="predicted"/>
<gene>
    <name evidence="5" type="ORF">EVOR1521_LOCUS31187</name>
</gene>
<evidence type="ECO:0000313" key="6">
    <source>
        <dbReference type="Proteomes" id="UP001178507"/>
    </source>
</evidence>
<dbReference type="PANTHER" id="PTHR10161:SF14">
    <property type="entry name" value="TARTRATE-RESISTANT ACID PHOSPHATASE TYPE 5"/>
    <property type="match status" value="1"/>
</dbReference>
<name>A0AA36JRG1_9DINO</name>
<organism evidence="5 6">
    <name type="scientific">Effrenium voratum</name>
    <dbReference type="NCBI Taxonomy" id="2562239"/>
    <lineage>
        <taxon>Eukaryota</taxon>
        <taxon>Sar</taxon>
        <taxon>Alveolata</taxon>
        <taxon>Dinophyceae</taxon>
        <taxon>Suessiales</taxon>
        <taxon>Symbiodiniaceae</taxon>
        <taxon>Effrenium</taxon>
    </lineage>
</organism>
<dbReference type="Gene3D" id="3.60.21.10">
    <property type="match status" value="1"/>
</dbReference>
<dbReference type="GO" id="GO:0016787">
    <property type="term" value="F:hydrolase activity"/>
    <property type="evidence" value="ECO:0007669"/>
    <property type="project" value="UniProtKB-KW"/>
</dbReference>
<protein>
    <recommendedName>
        <fullName evidence="7">Calcineurin-like phosphoesterase domain-containing protein</fullName>
    </recommendedName>
</protein>
<evidence type="ECO:0008006" key="7">
    <source>
        <dbReference type="Google" id="ProtNLM"/>
    </source>
</evidence>
<keyword evidence="6" id="KW-1185">Reference proteome</keyword>
<reference evidence="5" key="1">
    <citation type="submission" date="2023-08" db="EMBL/GenBank/DDBJ databases">
        <authorList>
            <person name="Chen Y."/>
            <person name="Shah S."/>
            <person name="Dougan E. K."/>
            <person name="Thang M."/>
            <person name="Chan C."/>
        </authorList>
    </citation>
    <scope>NUCLEOTIDE SEQUENCE</scope>
</reference>
<keyword evidence="2" id="KW-0378">Hydrolase</keyword>
<comment type="caution">
    <text evidence="5">The sequence shown here is derived from an EMBL/GenBank/DDBJ whole genome shotgun (WGS) entry which is preliminary data.</text>
</comment>
<feature type="region of interest" description="Disordered" evidence="3">
    <location>
        <begin position="61"/>
        <end position="92"/>
    </location>
</feature>
<dbReference type="InterPro" id="IPR051558">
    <property type="entry name" value="Metallophosphoesterase_PAP"/>
</dbReference>
<evidence type="ECO:0000256" key="4">
    <source>
        <dbReference type="SAM" id="SignalP"/>
    </source>
</evidence>
<keyword evidence="1 4" id="KW-0732">Signal</keyword>
<evidence type="ECO:0000256" key="3">
    <source>
        <dbReference type="SAM" id="MobiDB-lite"/>
    </source>
</evidence>
<dbReference type="AlphaFoldDB" id="A0AA36JRG1"/>
<sequence length="315" mass="34313">MSRLLLLLAISPSAAVDECDAEGCAFHALQRRATSFGTVGPGVAFGHEADVAAGPAISSWKESAPETGDELLGAGPSAQYAPPSRSAGKSRLREGGDLKFEAEARGLLWEQYGGGTGLHVFPFMRPSCGMNDMKQCFNETGSSAPGSCKQACGYVKGIDDKAQVVVAQQMKKRAERTGVQYILNVGDNFYPQGMNTGCGSPMAQIKEATKVQFTKAFDWVYSGPLSGKPWLSVLGNHDYGGRQFDYAWDQQIAFTWANDRWVMPAQYFSQHVRYPDLGFDVDIFMLDSNVMDAKSPDNPSGSNLCNRRYNAQDKR</sequence>
<dbReference type="Proteomes" id="UP001178507">
    <property type="component" value="Unassembled WGS sequence"/>
</dbReference>
<dbReference type="SUPFAM" id="SSF56300">
    <property type="entry name" value="Metallo-dependent phosphatases"/>
    <property type="match status" value="1"/>
</dbReference>
<dbReference type="PANTHER" id="PTHR10161">
    <property type="entry name" value="TARTRATE-RESISTANT ACID PHOSPHATASE TYPE 5"/>
    <property type="match status" value="1"/>
</dbReference>
<evidence type="ECO:0000256" key="1">
    <source>
        <dbReference type="ARBA" id="ARBA00022729"/>
    </source>
</evidence>
<evidence type="ECO:0000256" key="2">
    <source>
        <dbReference type="ARBA" id="ARBA00022801"/>
    </source>
</evidence>
<feature type="signal peptide" evidence="4">
    <location>
        <begin position="1"/>
        <end position="15"/>
    </location>
</feature>
<dbReference type="InterPro" id="IPR029052">
    <property type="entry name" value="Metallo-depent_PP-like"/>
</dbReference>
<feature type="region of interest" description="Disordered" evidence="3">
    <location>
        <begin position="295"/>
        <end position="315"/>
    </location>
</feature>